<dbReference type="Gene3D" id="1.10.510.10">
    <property type="entry name" value="Transferase(Phosphotransferase) domain 1"/>
    <property type="match status" value="1"/>
</dbReference>
<keyword evidence="2" id="KW-0808">Transferase</keyword>
<dbReference type="AlphaFoldDB" id="A0A455SKK4"/>
<dbReference type="InterPro" id="IPR011009">
    <property type="entry name" value="Kinase-like_dom_sf"/>
</dbReference>
<evidence type="ECO:0000256" key="4">
    <source>
        <dbReference type="ARBA" id="ARBA00022777"/>
    </source>
</evidence>
<dbReference type="InterPro" id="IPR017441">
    <property type="entry name" value="Protein_kinase_ATP_BS"/>
</dbReference>
<feature type="domain" description="Protein kinase" evidence="9">
    <location>
        <begin position="11"/>
        <end position="286"/>
    </location>
</feature>
<dbReference type="PROSITE" id="PS00108">
    <property type="entry name" value="PROTEIN_KINASE_ST"/>
    <property type="match status" value="1"/>
</dbReference>
<feature type="compositionally biased region" description="Polar residues" evidence="7">
    <location>
        <begin position="393"/>
        <end position="421"/>
    </location>
</feature>
<dbReference type="EMBL" id="AP019376">
    <property type="protein sequence ID" value="BBH88256.1"/>
    <property type="molecule type" value="Genomic_DNA"/>
</dbReference>
<dbReference type="InterPro" id="IPR008271">
    <property type="entry name" value="Ser/Thr_kinase_AS"/>
</dbReference>
<evidence type="ECO:0000256" key="6">
    <source>
        <dbReference type="PROSITE-ProRule" id="PRU10141"/>
    </source>
</evidence>
<evidence type="ECO:0000256" key="1">
    <source>
        <dbReference type="ARBA" id="ARBA00012513"/>
    </source>
</evidence>
<evidence type="ECO:0000256" key="3">
    <source>
        <dbReference type="ARBA" id="ARBA00022741"/>
    </source>
</evidence>
<dbReference type="CDD" id="cd14014">
    <property type="entry name" value="STKc_PknB_like"/>
    <property type="match status" value="1"/>
</dbReference>
<keyword evidence="8" id="KW-1133">Transmembrane helix</keyword>
<keyword evidence="5 6" id="KW-0067">ATP-binding</keyword>
<feature type="transmembrane region" description="Helical" evidence="8">
    <location>
        <begin position="363"/>
        <end position="387"/>
    </location>
</feature>
<evidence type="ECO:0000256" key="2">
    <source>
        <dbReference type="ARBA" id="ARBA00022679"/>
    </source>
</evidence>
<organism evidence="10">
    <name type="scientific">Thermosporothrix sp. COM3</name>
    <dbReference type="NCBI Taxonomy" id="2490863"/>
    <lineage>
        <taxon>Bacteria</taxon>
        <taxon>Bacillati</taxon>
        <taxon>Chloroflexota</taxon>
        <taxon>Ktedonobacteria</taxon>
        <taxon>Ktedonobacterales</taxon>
        <taxon>Thermosporotrichaceae</taxon>
        <taxon>Thermosporothrix</taxon>
    </lineage>
</organism>
<dbReference type="PANTHER" id="PTHR43289:SF6">
    <property type="entry name" value="SERINE_THREONINE-PROTEIN KINASE NEKL-3"/>
    <property type="match status" value="1"/>
</dbReference>
<accession>A0A455SKK4</accession>
<name>A0A455SKK4_9CHLR</name>
<evidence type="ECO:0000313" key="10">
    <source>
        <dbReference type="EMBL" id="BBH88256.1"/>
    </source>
</evidence>
<dbReference type="PROSITE" id="PS00107">
    <property type="entry name" value="PROTEIN_KINASE_ATP"/>
    <property type="match status" value="1"/>
</dbReference>
<dbReference type="SMART" id="SM00220">
    <property type="entry name" value="S_TKc"/>
    <property type="match status" value="1"/>
</dbReference>
<keyword evidence="8" id="KW-0472">Membrane</keyword>
<protein>
    <recommendedName>
        <fullName evidence="1">non-specific serine/threonine protein kinase</fullName>
        <ecNumber evidence="1">2.7.11.1</ecNumber>
    </recommendedName>
</protein>
<reference evidence="10" key="1">
    <citation type="submission" date="2018-12" db="EMBL/GenBank/DDBJ databases">
        <title>Novel natural products biosynthetic potential of the class Ktedonobacteria.</title>
        <authorList>
            <person name="Zheng Y."/>
            <person name="Saitou A."/>
            <person name="Wang C.M."/>
            <person name="Toyoda A."/>
            <person name="Minakuchi Y."/>
            <person name="Sekiguchi Y."/>
            <person name="Ueda K."/>
            <person name="Takano H."/>
            <person name="Sakai Y."/>
            <person name="Yokota A."/>
            <person name="Yabe S."/>
        </authorList>
    </citation>
    <scope>NUCLEOTIDE SEQUENCE</scope>
    <source>
        <strain evidence="10">COM3</strain>
    </source>
</reference>
<evidence type="ECO:0000256" key="8">
    <source>
        <dbReference type="SAM" id="Phobius"/>
    </source>
</evidence>
<gene>
    <name evidence="10" type="ORF">KTC_30070</name>
</gene>
<keyword evidence="8" id="KW-0812">Transmembrane</keyword>
<feature type="binding site" evidence="6">
    <location>
        <position position="40"/>
    </location>
    <ligand>
        <name>ATP</name>
        <dbReference type="ChEBI" id="CHEBI:30616"/>
    </ligand>
</feature>
<dbReference type="InterPro" id="IPR000719">
    <property type="entry name" value="Prot_kinase_dom"/>
</dbReference>
<sequence>MTLDGQRLDHYQLSHPIGRGGMGIVYLAQDLRTPRSVAIKVIYMNLPHNEEEKQKAIHLFRREAGIIASMDHPHILPLFDYGEERVDGEDIAYQVMPYRKEGSLDQWLKQRYAGGALPIAEVSRFITQAASALYYAHNSQIIHQDIKPSNFLLRQRPERPERPDLLLADFGIARLSTNTSSSSMATMRGTPQYMAPEQWKSQSVPASDQYALAVMAYQMLTGSTPFQGSPEQLLYQHLNEPPTPPTQLNAHLPSTIDAVLLRALAKEPEQRYPNINTFASELQIALLNSDTPTVTLSPGYIPGARSTSGGQGPRPGYTPVFTQTPQSNPPAPNTPSQHGNTTIPAPPTTDTPAPAGNTSKNKALLTLLLISLVVLLVGGIGSTFLLLNNHPNQPPSKNAHSPATDQPDSITTATTEGTSPTIPAVTPDVSAAEAAQNPYPEYFPKDGTLLYLDPLTTARHWHDTPLNQDGGKCTFIRNELYVTLTELHMSFPCTSDFTLQDFAAEVTMTMKKPGCGGFYFRYNANEHRGYYFLICTDQTYTLYKFNGKDASAQRMTGSTNKVTTLFPVGAGQSHTLGLFVQGNTMYLYVNGQYLDKFTDSTYTRGTLGLAASAQNKDMIVAYHQLKVWQPGA</sequence>
<dbReference type="PROSITE" id="PS50011">
    <property type="entry name" value="PROTEIN_KINASE_DOM"/>
    <property type="match status" value="1"/>
</dbReference>
<evidence type="ECO:0000256" key="5">
    <source>
        <dbReference type="ARBA" id="ARBA00022840"/>
    </source>
</evidence>
<dbReference type="SUPFAM" id="SSF56112">
    <property type="entry name" value="Protein kinase-like (PK-like)"/>
    <property type="match status" value="1"/>
</dbReference>
<evidence type="ECO:0000259" key="9">
    <source>
        <dbReference type="PROSITE" id="PS50011"/>
    </source>
</evidence>
<keyword evidence="3 6" id="KW-0547">Nucleotide-binding</keyword>
<dbReference type="Gene3D" id="3.30.200.20">
    <property type="entry name" value="Phosphorylase Kinase, domain 1"/>
    <property type="match status" value="1"/>
</dbReference>
<feature type="region of interest" description="Disordered" evidence="7">
    <location>
        <begin position="393"/>
        <end position="423"/>
    </location>
</feature>
<dbReference type="Gene3D" id="2.60.120.560">
    <property type="entry name" value="Exo-inulinase, domain 1"/>
    <property type="match status" value="1"/>
</dbReference>
<proteinExistence type="predicted"/>
<dbReference type="Pfam" id="PF00069">
    <property type="entry name" value="Pkinase"/>
    <property type="match status" value="1"/>
</dbReference>
<feature type="region of interest" description="Disordered" evidence="7">
    <location>
        <begin position="297"/>
        <end position="357"/>
    </location>
</feature>
<evidence type="ECO:0000256" key="7">
    <source>
        <dbReference type="SAM" id="MobiDB-lite"/>
    </source>
</evidence>
<dbReference type="GO" id="GO:0004674">
    <property type="term" value="F:protein serine/threonine kinase activity"/>
    <property type="evidence" value="ECO:0007669"/>
    <property type="project" value="UniProtKB-EC"/>
</dbReference>
<dbReference type="PANTHER" id="PTHR43289">
    <property type="entry name" value="MITOGEN-ACTIVATED PROTEIN KINASE KINASE KINASE 20-RELATED"/>
    <property type="match status" value="1"/>
</dbReference>
<dbReference type="GO" id="GO:0005524">
    <property type="term" value="F:ATP binding"/>
    <property type="evidence" value="ECO:0007669"/>
    <property type="project" value="UniProtKB-UniRule"/>
</dbReference>
<dbReference type="EC" id="2.7.11.1" evidence="1"/>
<keyword evidence="4" id="KW-0418">Kinase</keyword>